<evidence type="ECO:0000313" key="3">
    <source>
        <dbReference type="Proteomes" id="UP000281406"/>
    </source>
</evidence>
<protein>
    <submittedName>
        <fullName evidence="2">Uncharacterized protein</fullName>
    </submittedName>
</protein>
<name>A0A3N0Y4E6_ANAGA</name>
<dbReference type="Proteomes" id="UP000281406">
    <property type="component" value="Unassembled WGS sequence"/>
</dbReference>
<proteinExistence type="predicted"/>
<organism evidence="2 3">
    <name type="scientific">Anabarilius grahami</name>
    <name type="common">Kanglang fish</name>
    <name type="synonym">Barilius grahami</name>
    <dbReference type="NCBI Taxonomy" id="495550"/>
    <lineage>
        <taxon>Eukaryota</taxon>
        <taxon>Metazoa</taxon>
        <taxon>Chordata</taxon>
        <taxon>Craniata</taxon>
        <taxon>Vertebrata</taxon>
        <taxon>Euteleostomi</taxon>
        <taxon>Actinopterygii</taxon>
        <taxon>Neopterygii</taxon>
        <taxon>Teleostei</taxon>
        <taxon>Ostariophysi</taxon>
        <taxon>Cypriniformes</taxon>
        <taxon>Xenocyprididae</taxon>
        <taxon>Xenocypridinae</taxon>
        <taxon>Xenocypridinae incertae sedis</taxon>
        <taxon>Anabarilius</taxon>
    </lineage>
</organism>
<reference evidence="2 3" key="1">
    <citation type="submission" date="2018-10" db="EMBL/GenBank/DDBJ databases">
        <title>Genome assembly for a Yunnan-Guizhou Plateau 3E fish, Anabarilius grahami (Regan), and its evolutionary and genetic applications.</title>
        <authorList>
            <person name="Jiang W."/>
        </authorList>
    </citation>
    <scope>NUCLEOTIDE SEQUENCE [LARGE SCALE GENOMIC DNA]</scope>
    <source>
        <strain evidence="2">AG-KIZ</strain>
        <tissue evidence="2">Muscle</tissue>
    </source>
</reference>
<feature type="region of interest" description="Disordered" evidence="1">
    <location>
        <begin position="1"/>
        <end position="21"/>
    </location>
</feature>
<gene>
    <name evidence="2" type="ORF">DPX16_22872</name>
</gene>
<comment type="caution">
    <text evidence="2">The sequence shown here is derived from an EMBL/GenBank/DDBJ whole genome shotgun (WGS) entry which is preliminary data.</text>
</comment>
<dbReference type="AlphaFoldDB" id="A0A3N0Y4E6"/>
<dbReference type="EMBL" id="RJVU01053030">
    <property type="protein sequence ID" value="ROL41029.1"/>
    <property type="molecule type" value="Genomic_DNA"/>
</dbReference>
<sequence>MRMRGEEDKDEDEGQGDKESQMKFVPLVDHVLVHVKVYGACIYAGFAEDRFKGTKGALLSTLQSVKMLNGTPYGLVDSASTRNLSPRDRKST</sequence>
<evidence type="ECO:0000256" key="1">
    <source>
        <dbReference type="SAM" id="MobiDB-lite"/>
    </source>
</evidence>
<keyword evidence="3" id="KW-1185">Reference proteome</keyword>
<evidence type="ECO:0000313" key="2">
    <source>
        <dbReference type="EMBL" id="ROL41029.1"/>
    </source>
</evidence>
<accession>A0A3N0Y4E6</accession>